<organism evidence="1 2">
    <name type="scientific">Phlebia brevispora</name>
    <dbReference type="NCBI Taxonomy" id="194682"/>
    <lineage>
        <taxon>Eukaryota</taxon>
        <taxon>Fungi</taxon>
        <taxon>Dikarya</taxon>
        <taxon>Basidiomycota</taxon>
        <taxon>Agaricomycotina</taxon>
        <taxon>Agaricomycetes</taxon>
        <taxon>Polyporales</taxon>
        <taxon>Meruliaceae</taxon>
        <taxon>Phlebia</taxon>
    </lineage>
</organism>
<reference evidence="1" key="1">
    <citation type="submission" date="2022-07" db="EMBL/GenBank/DDBJ databases">
        <title>Genome Sequence of Phlebia brevispora.</title>
        <authorList>
            <person name="Buettner E."/>
        </authorList>
    </citation>
    <scope>NUCLEOTIDE SEQUENCE</scope>
    <source>
        <strain evidence="1">MPL23</strain>
    </source>
</reference>
<protein>
    <submittedName>
        <fullName evidence="1">Uncharacterized protein</fullName>
    </submittedName>
</protein>
<dbReference type="EMBL" id="JANHOG010002108">
    <property type="protein sequence ID" value="KAJ3527181.1"/>
    <property type="molecule type" value="Genomic_DNA"/>
</dbReference>
<gene>
    <name evidence="1" type="ORF">NM688_g8163</name>
</gene>
<dbReference type="Proteomes" id="UP001148662">
    <property type="component" value="Unassembled WGS sequence"/>
</dbReference>
<name>A0ACC1RWY4_9APHY</name>
<evidence type="ECO:0000313" key="1">
    <source>
        <dbReference type="EMBL" id="KAJ3527181.1"/>
    </source>
</evidence>
<accession>A0ACC1RWY4</accession>
<keyword evidence="2" id="KW-1185">Reference proteome</keyword>
<evidence type="ECO:0000313" key="2">
    <source>
        <dbReference type="Proteomes" id="UP001148662"/>
    </source>
</evidence>
<proteinExistence type="predicted"/>
<comment type="caution">
    <text evidence="1">The sequence shown here is derived from an EMBL/GenBank/DDBJ whole genome shotgun (WGS) entry which is preliminary data.</text>
</comment>
<sequence>MRRFQAGRLKGLQTRSDCIYSAFGAIPPRHSLVATSFDFASELRNALEKEVTAQDSAENHDDIEVSLDPLPSLDTFSPFGSPLSSLTCTPTTSPSTSRPNSPAPSNLSPESLPVVRATHFITRSHPANIKRVHLDRDTPGADSIIATPTRPRKRKQERGKKAKKKRIAAKKADARTNGIQFNDAFTYRMRRAASAKFQDALVIACEIDAIDLPHSSSTYIGYRQPADEEPVTLDILKKAGYRLVEWDGCAPILIADKNGRIIVMLLGRPMGDETWVPSMEELQAAIRKTGDSLRFGLSHLLPAPSAGPKENRRGDYKTVAVGLSYGGGQKPGNLKHTKYNQDVLDGLLTDVNLKRLVGFGNAGFAFYAPQIYKHYRDELGKLYRHDSRLRRLFRGSLYPAISFNLGPSVVTVEHEDSSNMAAGLCLVYSGGSYDPKQGGHLYLKQLRLVVEFPPYSAIAIPSAIIRHGNIPIQPGETRTSITQYAAGGLFRWIDYGFRTWPDLQEQAPQLAQTILADREKKWRRAVRRFSKVSELHKDRMRVFYRDEAAA</sequence>